<dbReference type="Gene3D" id="3.40.47.10">
    <property type="match status" value="1"/>
</dbReference>
<dbReference type="Proteomes" id="UP000034349">
    <property type="component" value="Unassembled WGS sequence"/>
</dbReference>
<reference evidence="3 4" key="1">
    <citation type="journal article" date="2015" name="Nature">
        <title>rRNA introns, odd ribosomes, and small enigmatic genomes across a large radiation of phyla.</title>
        <authorList>
            <person name="Brown C.T."/>
            <person name="Hug L.A."/>
            <person name="Thomas B.C."/>
            <person name="Sharon I."/>
            <person name="Castelle C.J."/>
            <person name="Singh A."/>
            <person name="Wilkins M.J."/>
            <person name="Williams K.H."/>
            <person name="Banfield J.F."/>
        </authorList>
    </citation>
    <scope>NUCLEOTIDE SEQUENCE [LARGE SCALE GENOMIC DNA]</scope>
</reference>
<evidence type="ECO:0000313" key="3">
    <source>
        <dbReference type="EMBL" id="KKP36382.1"/>
    </source>
</evidence>
<accession>A0A0G0BZ60</accession>
<dbReference type="InterPro" id="IPR055140">
    <property type="entry name" value="Thiolase_C_2"/>
</dbReference>
<dbReference type="CDD" id="cd00829">
    <property type="entry name" value="SCP-x_thiolase"/>
    <property type="match status" value="1"/>
</dbReference>
<dbReference type="PANTHER" id="PTHR42870:SF1">
    <property type="entry name" value="NON-SPECIFIC LIPID-TRANSFER PROTEIN-LIKE 2"/>
    <property type="match status" value="1"/>
</dbReference>
<organism evidence="3 4">
    <name type="scientific">Candidatus Roizmanbacteria bacterium GW2011_GWA2_32_13</name>
    <dbReference type="NCBI Taxonomy" id="1618475"/>
    <lineage>
        <taxon>Bacteria</taxon>
        <taxon>Candidatus Roizmaniibacteriota</taxon>
    </lineage>
</organism>
<dbReference type="PIRSF" id="PIRSF000429">
    <property type="entry name" value="Ac-CoA_Ac_transf"/>
    <property type="match status" value="1"/>
</dbReference>
<sequence>MNYITGYYTTRFGELWDKSLFDLVEEALRGVLKQNNLESSQIDAVFFGNMLAGVLENNLHSTSKIAEILKINVPIFRSEAACASGGVAFNLAKTYLDANPNQNILVIGAEKMTDYSPEETITGLSAAASGEEQEAGLTFSGLYAMMANLYIEKYHYTEENLAYVSVKNHYHGSLNEKAHFRRKISIENVLQSPYVAYPLKVLDSSPISDGASAVVLTNNQDIAKKQKHTVTILASEVATDTISLKGRKNLEEILATKNAADKAFKKAKINREDIGVAEVHDCFSIAEILAMENLGFWKKGQGGERIKELSTMYGNNGDLIVNTSGGLKAAGHPVGATGIKQIGEIFLQLTKQAEKRQVRNVKYGLAHNVGGSGGTAVVTILGI</sequence>
<dbReference type="Pfam" id="PF00108">
    <property type="entry name" value="Thiolase_N"/>
    <property type="match status" value="1"/>
</dbReference>
<dbReference type="Pfam" id="PF22691">
    <property type="entry name" value="Thiolase_C_1"/>
    <property type="match status" value="1"/>
</dbReference>
<dbReference type="EMBL" id="LBOK01000019">
    <property type="protein sequence ID" value="KKP36382.1"/>
    <property type="molecule type" value="Genomic_DNA"/>
</dbReference>
<dbReference type="InterPro" id="IPR016039">
    <property type="entry name" value="Thiolase-like"/>
</dbReference>
<dbReference type="GO" id="GO:0016747">
    <property type="term" value="F:acyltransferase activity, transferring groups other than amino-acyl groups"/>
    <property type="evidence" value="ECO:0007669"/>
    <property type="project" value="InterPro"/>
</dbReference>
<dbReference type="NCBIfam" id="NF004720">
    <property type="entry name" value="PRK06064.1"/>
    <property type="match status" value="1"/>
</dbReference>
<dbReference type="InterPro" id="IPR020616">
    <property type="entry name" value="Thiolase_N"/>
</dbReference>
<dbReference type="PATRIC" id="fig|1618475.3.peg.260"/>
<dbReference type="PANTHER" id="PTHR42870">
    <property type="entry name" value="ACETYL-COA C-ACETYLTRANSFERASE"/>
    <property type="match status" value="1"/>
</dbReference>
<feature type="domain" description="Thiolase N-terminal" evidence="1">
    <location>
        <begin position="8"/>
        <end position="219"/>
    </location>
</feature>
<dbReference type="InterPro" id="IPR002155">
    <property type="entry name" value="Thiolase"/>
</dbReference>
<dbReference type="AlphaFoldDB" id="A0A0G0BZ60"/>
<dbReference type="SUPFAM" id="SSF53901">
    <property type="entry name" value="Thiolase-like"/>
    <property type="match status" value="2"/>
</dbReference>
<comment type="caution">
    <text evidence="3">The sequence shown here is derived from an EMBL/GenBank/DDBJ whole genome shotgun (WGS) entry which is preliminary data.</text>
</comment>
<proteinExistence type="predicted"/>
<protein>
    <submittedName>
        <fullName evidence="3">Thiolase</fullName>
    </submittedName>
</protein>
<name>A0A0G0BZ60_9BACT</name>
<evidence type="ECO:0000313" key="4">
    <source>
        <dbReference type="Proteomes" id="UP000034349"/>
    </source>
</evidence>
<evidence type="ECO:0000259" key="2">
    <source>
        <dbReference type="Pfam" id="PF22691"/>
    </source>
</evidence>
<evidence type="ECO:0000259" key="1">
    <source>
        <dbReference type="Pfam" id="PF00108"/>
    </source>
</evidence>
<feature type="domain" description="Thiolase C-terminal" evidence="2">
    <location>
        <begin position="238"/>
        <end position="382"/>
    </location>
</feature>
<gene>
    <name evidence="3" type="ORF">UR23_C0019G0003</name>
</gene>